<dbReference type="Proteomes" id="UP000184480">
    <property type="component" value="Unassembled WGS sequence"/>
</dbReference>
<keyword evidence="2" id="KW-1185">Reference proteome</keyword>
<dbReference type="EMBL" id="FQUC01000016">
    <property type="protein sequence ID" value="SHG13556.1"/>
    <property type="molecule type" value="Genomic_DNA"/>
</dbReference>
<organism evidence="1 2">
    <name type="scientific">Dysgonomonas macrotermitis</name>
    <dbReference type="NCBI Taxonomy" id="1346286"/>
    <lineage>
        <taxon>Bacteria</taxon>
        <taxon>Pseudomonadati</taxon>
        <taxon>Bacteroidota</taxon>
        <taxon>Bacteroidia</taxon>
        <taxon>Bacteroidales</taxon>
        <taxon>Dysgonomonadaceae</taxon>
        <taxon>Dysgonomonas</taxon>
    </lineage>
</organism>
<dbReference type="STRING" id="1346286.SAMN05444362_11620"/>
<accession>A0A1M5HC80</accession>
<evidence type="ECO:0008006" key="3">
    <source>
        <dbReference type="Google" id="ProtNLM"/>
    </source>
</evidence>
<sequence>MEGKKRTFIIELEGIEKAYDNVGKLAEKLNALDNQISNSKTSLLIAEVFNNSSVLLTNTNIQIENLSKAINGSNSSYSLNLSKV</sequence>
<evidence type="ECO:0000313" key="2">
    <source>
        <dbReference type="Proteomes" id="UP000184480"/>
    </source>
</evidence>
<name>A0A1M5HC80_9BACT</name>
<reference evidence="2" key="1">
    <citation type="submission" date="2016-11" db="EMBL/GenBank/DDBJ databases">
        <authorList>
            <person name="Varghese N."/>
            <person name="Submissions S."/>
        </authorList>
    </citation>
    <scope>NUCLEOTIDE SEQUENCE [LARGE SCALE GENOMIC DNA]</scope>
    <source>
        <strain evidence="2">DSM 27370</strain>
    </source>
</reference>
<dbReference type="RefSeq" id="WP_062182906.1">
    <property type="nucleotide sequence ID" value="NZ_BBXL01000019.1"/>
</dbReference>
<proteinExistence type="predicted"/>
<gene>
    <name evidence="1" type="ORF">SAMN05444362_11620</name>
</gene>
<protein>
    <recommendedName>
        <fullName evidence="3">Methyl-accepting chemotaxis protein</fullName>
    </recommendedName>
</protein>
<evidence type="ECO:0000313" key="1">
    <source>
        <dbReference type="EMBL" id="SHG13556.1"/>
    </source>
</evidence>
<dbReference type="AlphaFoldDB" id="A0A1M5HC80"/>